<protein>
    <submittedName>
        <fullName evidence="1">Uncharacterized protein</fullName>
    </submittedName>
</protein>
<dbReference type="Proteomes" id="UP000551758">
    <property type="component" value="Unassembled WGS sequence"/>
</dbReference>
<reference evidence="1 2" key="1">
    <citation type="journal article" date="2020" name="Mol. Biol. Evol.">
        <title>Interspecific Gene Flow and the Evolution of Specialization in Black and White Rhinoceros.</title>
        <authorList>
            <person name="Moodley Y."/>
            <person name="Westbury M.V."/>
            <person name="Russo I.M."/>
            <person name="Gopalakrishnan S."/>
            <person name="Rakotoarivelo A."/>
            <person name="Olsen R.A."/>
            <person name="Prost S."/>
            <person name="Tunstall T."/>
            <person name="Ryder O.A."/>
            <person name="Dalen L."/>
            <person name="Bruford M.W."/>
        </authorList>
    </citation>
    <scope>NUCLEOTIDE SEQUENCE [LARGE SCALE GENOMIC DNA]</scope>
    <source>
        <strain evidence="1">SBR-YM</strain>
        <tissue evidence="1">Skin</tissue>
    </source>
</reference>
<name>A0A7J7ETR7_DICBM</name>
<dbReference type="AlphaFoldDB" id="A0A7J7ETR7"/>
<proteinExistence type="predicted"/>
<evidence type="ECO:0000313" key="2">
    <source>
        <dbReference type="Proteomes" id="UP000551758"/>
    </source>
</evidence>
<sequence>MVQQENLYATVNLMTANRRKEMLLKNQDALPACHRQAVEN</sequence>
<organism evidence="1 2">
    <name type="scientific">Diceros bicornis minor</name>
    <name type="common">South-central black rhinoceros</name>
    <dbReference type="NCBI Taxonomy" id="77932"/>
    <lineage>
        <taxon>Eukaryota</taxon>
        <taxon>Metazoa</taxon>
        <taxon>Chordata</taxon>
        <taxon>Craniata</taxon>
        <taxon>Vertebrata</taxon>
        <taxon>Euteleostomi</taxon>
        <taxon>Mammalia</taxon>
        <taxon>Eutheria</taxon>
        <taxon>Laurasiatheria</taxon>
        <taxon>Perissodactyla</taxon>
        <taxon>Rhinocerotidae</taxon>
        <taxon>Diceros</taxon>
    </lineage>
</organism>
<keyword evidence="2" id="KW-1185">Reference proteome</keyword>
<accession>A0A7J7ETR7</accession>
<gene>
    <name evidence="1" type="ORF">HPG69_003830</name>
</gene>
<evidence type="ECO:0000313" key="1">
    <source>
        <dbReference type="EMBL" id="KAF5919190.1"/>
    </source>
</evidence>
<comment type="caution">
    <text evidence="1">The sequence shown here is derived from an EMBL/GenBank/DDBJ whole genome shotgun (WGS) entry which is preliminary data.</text>
</comment>
<dbReference type="EMBL" id="JACDTQ010002401">
    <property type="protein sequence ID" value="KAF5919190.1"/>
    <property type="molecule type" value="Genomic_DNA"/>
</dbReference>